<reference evidence="1" key="1">
    <citation type="submission" date="2022-10" db="EMBL/GenBank/DDBJ databases">
        <title>The WGS of Solirubrobacter phytolaccae KCTC 29190.</title>
        <authorList>
            <person name="Jiang Z."/>
        </authorList>
    </citation>
    <scope>NUCLEOTIDE SEQUENCE</scope>
    <source>
        <strain evidence="1">KCTC 29190</strain>
    </source>
</reference>
<protein>
    <submittedName>
        <fullName evidence="1">Uncharacterized protein</fullName>
    </submittedName>
</protein>
<dbReference type="Proteomes" id="UP001147653">
    <property type="component" value="Unassembled WGS sequence"/>
</dbReference>
<evidence type="ECO:0000313" key="2">
    <source>
        <dbReference type="Proteomes" id="UP001147653"/>
    </source>
</evidence>
<proteinExistence type="predicted"/>
<gene>
    <name evidence="1" type="ORF">OJ997_33695</name>
</gene>
<dbReference type="AlphaFoldDB" id="A0A9X3NF10"/>
<keyword evidence="2" id="KW-1185">Reference proteome</keyword>
<organism evidence="1 2">
    <name type="scientific">Solirubrobacter phytolaccae</name>
    <dbReference type="NCBI Taxonomy" id="1404360"/>
    <lineage>
        <taxon>Bacteria</taxon>
        <taxon>Bacillati</taxon>
        <taxon>Actinomycetota</taxon>
        <taxon>Thermoleophilia</taxon>
        <taxon>Solirubrobacterales</taxon>
        <taxon>Solirubrobacteraceae</taxon>
        <taxon>Solirubrobacter</taxon>
    </lineage>
</organism>
<dbReference type="RefSeq" id="WP_270029805.1">
    <property type="nucleotide sequence ID" value="NZ_JAPDDP010000107.1"/>
</dbReference>
<accession>A0A9X3NF10</accession>
<comment type="caution">
    <text evidence="1">The sequence shown here is derived from an EMBL/GenBank/DDBJ whole genome shotgun (WGS) entry which is preliminary data.</text>
</comment>
<name>A0A9X3NF10_9ACTN</name>
<sequence>MPALIVFSDDPLPTVFPSLEYAMGYMEGIDVENGEYTAIYTVGGRIVRAEAQGNAVELTITEERDRDDLLARLRAWRDDIDDPVEYARTYLRREWEGRWPKRPRWLDRRLHGTAPPPLEVDT</sequence>
<evidence type="ECO:0000313" key="1">
    <source>
        <dbReference type="EMBL" id="MDA0185308.1"/>
    </source>
</evidence>
<dbReference type="EMBL" id="JAPDDP010000107">
    <property type="protein sequence ID" value="MDA0185308.1"/>
    <property type="molecule type" value="Genomic_DNA"/>
</dbReference>